<gene>
    <name evidence="8" type="ORF">LADA_0B08614G</name>
</gene>
<evidence type="ECO:0000256" key="2">
    <source>
        <dbReference type="ARBA" id="ARBA00009836"/>
    </source>
</evidence>
<accession>A0A1G4IUH6</accession>
<evidence type="ECO:0000313" key="8">
    <source>
        <dbReference type="EMBL" id="SCU80615.1"/>
    </source>
</evidence>
<name>A0A1G4IUH6_9SACH</name>
<dbReference type="AlphaFoldDB" id="A0A1G4IUH6"/>
<protein>
    <recommendedName>
        <fullName evidence="3">2'-phosphotransferase</fullName>
        <ecNumber evidence="3">2.7.1.160</ecNumber>
    </recommendedName>
</protein>
<dbReference type="GO" id="GO:0006388">
    <property type="term" value="P:tRNA splicing, via endonucleolytic cleavage and ligation"/>
    <property type="evidence" value="ECO:0007669"/>
    <property type="project" value="EnsemblFungi"/>
</dbReference>
<evidence type="ECO:0000256" key="5">
    <source>
        <dbReference type="ARBA" id="ARBA00023027"/>
    </source>
</evidence>
<keyword evidence="4" id="KW-0808">Transferase</keyword>
<evidence type="ECO:0000313" key="9">
    <source>
        <dbReference type="Proteomes" id="UP000190274"/>
    </source>
</evidence>
<organism evidence="8 9">
    <name type="scientific">Lachancea dasiensis</name>
    <dbReference type="NCBI Taxonomy" id="1072105"/>
    <lineage>
        <taxon>Eukaryota</taxon>
        <taxon>Fungi</taxon>
        <taxon>Dikarya</taxon>
        <taxon>Ascomycota</taxon>
        <taxon>Saccharomycotina</taxon>
        <taxon>Saccharomycetes</taxon>
        <taxon>Saccharomycetales</taxon>
        <taxon>Saccharomycetaceae</taxon>
        <taxon>Lachancea</taxon>
    </lineage>
</organism>
<dbReference type="InterPro" id="IPR002745">
    <property type="entry name" value="Ptrans_KptA/Tpt1"/>
</dbReference>
<dbReference type="Pfam" id="PF01885">
    <property type="entry name" value="PTS_2-RNA"/>
    <property type="match status" value="1"/>
</dbReference>
<evidence type="ECO:0000256" key="1">
    <source>
        <dbReference type="ARBA" id="ARBA00003343"/>
    </source>
</evidence>
<dbReference type="EMBL" id="LT598456">
    <property type="protein sequence ID" value="SCU80615.1"/>
    <property type="molecule type" value="Genomic_DNA"/>
</dbReference>
<dbReference type="GO" id="GO:0000215">
    <property type="term" value="F:tRNA 2'-phosphotransferase activity"/>
    <property type="evidence" value="ECO:0007669"/>
    <property type="project" value="UniProtKB-EC"/>
</dbReference>
<proteinExistence type="inferred from homology"/>
<reference evidence="9" key="1">
    <citation type="submission" date="2016-03" db="EMBL/GenBank/DDBJ databases">
        <authorList>
            <person name="Devillers H."/>
        </authorList>
    </citation>
    <scope>NUCLEOTIDE SEQUENCE [LARGE SCALE GENOMIC DNA]</scope>
</reference>
<dbReference type="STRING" id="1266660.A0A1G4IUH6"/>
<dbReference type="PANTHER" id="PTHR12684">
    <property type="entry name" value="PUTATIVE PHOSPHOTRANSFERASE"/>
    <property type="match status" value="1"/>
</dbReference>
<dbReference type="GO" id="GO:0005634">
    <property type="term" value="C:nucleus"/>
    <property type="evidence" value="ECO:0007669"/>
    <property type="project" value="EnsemblFungi"/>
</dbReference>
<evidence type="ECO:0000256" key="6">
    <source>
        <dbReference type="ARBA" id="ARBA00047949"/>
    </source>
</evidence>
<evidence type="ECO:0000256" key="7">
    <source>
        <dbReference type="SAM" id="MobiDB-lite"/>
    </source>
</evidence>
<dbReference type="SUPFAM" id="SSF56399">
    <property type="entry name" value="ADP-ribosylation"/>
    <property type="match status" value="1"/>
</dbReference>
<dbReference type="Proteomes" id="UP000190274">
    <property type="component" value="Chromosome B"/>
</dbReference>
<evidence type="ECO:0000256" key="3">
    <source>
        <dbReference type="ARBA" id="ARBA00012007"/>
    </source>
</evidence>
<dbReference type="InterPro" id="IPR042080">
    <property type="entry name" value="RNA_2'-PTrans_N"/>
</dbReference>
<sequence>MPSVRIFFRKLNTLYVQPKLESPHHTKNQRGMAEDKRDIQISKALAYLLRHGAVKEGLAIDSDGYIPVPELLAHNRLKSLHCTLPDVERVVANNNKKRFNLIFDHETALMCATQGHSIAAVAPTNDVLEKITTIEQLPSQLVHGTNLSSLQLILQSGQLQRMRRNHIHLAQGVTGVDDSVVSGMRVSSMVHIYLNVKKLCDRLQLFKSLNGVYLTADNIPVDLFEKVVLIENTKNRAEIAEVILLLENKGVPYLKTNREAQQSRSNPRAHDFSSARFK</sequence>
<feature type="compositionally biased region" description="Basic and acidic residues" evidence="7">
    <location>
        <begin position="268"/>
        <end position="278"/>
    </location>
</feature>
<keyword evidence="9" id="KW-1185">Reference proteome</keyword>
<feature type="region of interest" description="Disordered" evidence="7">
    <location>
        <begin position="256"/>
        <end position="278"/>
    </location>
</feature>
<dbReference type="InterPro" id="IPR042081">
    <property type="entry name" value="RNA_2'-PTrans_C"/>
</dbReference>
<dbReference type="Gene3D" id="3.20.170.30">
    <property type="match status" value="1"/>
</dbReference>
<dbReference type="Gene3D" id="1.10.10.970">
    <property type="entry name" value="RNA 2'-phosphotransferase, Tpt1/KptA family, N-terminal domain"/>
    <property type="match status" value="1"/>
</dbReference>
<comment type="similarity">
    <text evidence="2">Belongs to the KptA/TPT1 family.</text>
</comment>
<dbReference type="GO" id="GO:0005737">
    <property type="term" value="C:cytoplasm"/>
    <property type="evidence" value="ECO:0007669"/>
    <property type="project" value="EnsemblFungi"/>
</dbReference>
<dbReference type="EC" id="2.7.1.160" evidence="3"/>
<comment type="catalytic activity">
    <reaction evidence="6">
        <text>2'-phospho-[ligated tRNA] + NAD(+) = mature tRNA + ADP-alpha-D-ribose 1'',2''-cyclic phosphate + nicotinamide</text>
        <dbReference type="Rhea" id="RHEA:23324"/>
        <dbReference type="Rhea" id="RHEA-COMP:11106"/>
        <dbReference type="Rhea" id="RHEA-COMP:11107"/>
        <dbReference type="ChEBI" id="CHEBI:17154"/>
        <dbReference type="ChEBI" id="CHEBI:57540"/>
        <dbReference type="ChEBI" id="CHEBI:76596"/>
        <dbReference type="ChEBI" id="CHEBI:82883"/>
        <dbReference type="ChEBI" id="CHEBI:85027"/>
        <dbReference type="EC" id="2.7.1.160"/>
    </reaction>
</comment>
<comment type="function">
    <text evidence="1">Catalyzes the last step of tRNA splicing, the transfer of the splice junction 2'-phosphate from ligated tRNA to NAD to produce ADP-ribose 1''-2'' cyclic phosphate.</text>
</comment>
<dbReference type="PANTHER" id="PTHR12684:SF2">
    <property type="entry name" value="TRNA 2'-PHOSPHOTRANSFERASE 1"/>
    <property type="match status" value="1"/>
</dbReference>
<dbReference type="OrthoDB" id="419694at2759"/>
<keyword evidence="5" id="KW-0520">NAD</keyword>
<evidence type="ECO:0000256" key="4">
    <source>
        <dbReference type="ARBA" id="ARBA00022679"/>
    </source>
</evidence>